<dbReference type="GO" id="GO:0005829">
    <property type="term" value="C:cytosol"/>
    <property type="evidence" value="ECO:0007669"/>
    <property type="project" value="TreeGrafter"/>
</dbReference>
<evidence type="ECO:0000256" key="6">
    <source>
        <dbReference type="PROSITE-ProRule" id="PRU00169"/>
    </source>
</evidence>
<comment type="caution">
    <text evidence="10">The sequence shown here is derived from an EMBL/GenBank/DDBJ whole genome shotgun (WGS) entry which is preliminary data.</text>
</comment>
<keyword evidence="1 6" id="KW-0597">Phosphoprotein</keyword>
<evidence type="ECO:0000256" key="4">
    <source>
        <dbReference type="ARBA" id="ARBA00023125"/>
    </source>
</evidence>
<dbReference type="PROSITE" id="PS50110">
    <property type="entry name" value="RESPONSE_REGULATORY"/>
    <property type="match status" value="1"/>
</dbReference>
<name>A0A7C3WIX0_9BACT</name>
<dbReference type="InterPro" id="IPR011006">
    <property type="entry name" value="CheY-like_superfamily"/>
</dbReference>
<feature type="modified residue" description="4-aspartylphosphate" evidence="6">
    <location>
        <position position="54"/>
    </location>
</feature>
<evidence type="ECO:0000256" key="3">
    <source>
        <dbReference type="ARBA" id="ARBA00023015"/>
    </source>
</evidence>
<dbReference type="EMBL" id="DTHB01000053">
    <property type="protein sequence ID" value="HGB15530.1"/>
    <property type="molecule type" value="Genomic_DNA"/>
</dbReference>
<evidence type="ECO:0000256" key="7">
    <source>
        <dbReference type="PROSITE-ProRule" id="PRU01091"/>
    </source>
</evidence>
<evidence type="ECO:0000256" key="5">
    <source>
        <dbReference type="ARBA" id="ARBA00023163"/>
    </source>
</evidence>
<dbReference type="InterPro" id="IPR039420">
    <property type="entry name" value="WalR-like"/>
</dbReference>
<protein>
    <submittedName>
        <fullName evidence="10">Response regulator transcription factor</fullName>
    </submittedName>
</protein>
<accession>A0A7C3WIX0</accession>
<dbReference type="GO" id="GO:0000976">
    <property type="term" value="F:transcription cis-regulatory region binding"/>
    <property type="evidence" value="ECO:0007669"/>
    <property type="project" value="TreeGrafter"/>
</dbReference>
<keyword evidence="3" id="KW-0805">Transcription regulation</keyword>
<dbReference type="Gene3D" id="3.40.50.2300">
    <property type="match status" value="1"/>
</dbReference>
<dbReference type="InterPro" id="IPR001867">
    <property type="entry name" value="OmpR/PhoB-type_DNA-bd"/>
</dbReference>
<dbReference type="SUPFAM" id="SSF46894">
    <property type="entry name" value="C-terminal effector domain of the bipartite response regulators"/>
    <property type="match status" value="1"/>
</dbReference>
<dbReference type="GO" id="GO:0032993">
    <property type="term" value="C:protein-DNA complex"/>
    <property type="evidence" value="ECO:0007669"/>
    <property type="project" value="TreeGrafter"/>
</dbReference>
<dbReference type="Pfam" id="PF00072">
    <property type="entry name" value="Response_reg"/>
    <property type="match status" value="1"/>
</dbReference>
<keyword evidence="4 7" id="KW-0238">DNA-binding</keyword>
<dbReference type="CDD" id="cd00383">
    <property type="entry name" value="trans_reg_C"/>
    <property type="match status" value="1"/>
</dbReference>
<dbReference type="AlphaFoldDB" id="A0A7C3WIX0"/>
<reference evidence="10" key="1">
    <citation type="journal article" date="2020" name="mSystems">
        <title>Genome- and Community-Level Interaction Insights into Carbon Utilization and Element Cycling Functions of Hydrothermarchaeota in Hydrothermal Sediment.</title>
        <authorList>
            <person name="Zhou Z."/>
            <person name="Liu Y."/>
            <person name="Xu W."/>
            <person name="Pan J."/>
            <person name="Luo Z.H."/>
            <person name="Li M."/>
        </authorList>
    </citation>
    <scope>NUCLEOTIDE SEQUENCE [LARGE SCALE GENOMIC DNA]</scope>
    <source>
        <strain evidence="10">SpSt-776</strain>
    </source>
</reference>
<evidence type="ECO:0000256" key="1">
    <source>
        <dbReference type="ARBA" id="ARBA00022553"/>
    </source>
</evidence>
<dbReference type="GO" id="GO:0000156">
    <property type="term" value="F:phosphorelay response regulator activity"/>
    <property type="evidence" value="ECO:0007669"/>
    <property type="project" value="TreeGrafter"/>
</dbReference>
<dbReference type="GO" id="GO:0006355">
    <property type="term" value="P:regulation of DNA-templated transcription"/>
    <property type="evidence" value="ECO:0007669"/>
    <property type="project" value="InterPro"/>
</dbReference>
<evidence type="ECO:0000259" key="8">
    <source>
        <dbReference type="PROSITE" id="PS50110"/>
    </source>
</evidence>
<evidence type="ECO:0000313" key="10">
    <source>
        <dbReference type="EMBL" id="HGB15530.1"/>
    </source>
</evidence>
<gene>
    <name evidence="10" type="ORF">ENV62_09890</name>
</gene>
<organism evidence="10">
    <name type="scientific">Desulfobacca acetoxidans</name>
    <dbReference type="NCBI Taxonomy" id="60893"/>
    <lineage>
        <taxon>Bacteria</taxon>
        <taxon>Pseudomonadati</taxon>
        <taxon>Thermodesulfobacteriota</taxon>
        <taxon>Desulfobaccia</taxon>
        <taxon>Desulfobaccales</taxon>
        <taxon>Desulfobaccaceae</taxon>
        <taxon>Desulfobacca</taxon>
    </lineage>
</organism>
<proteinExistence type="predicted"/>
<dbReference type="SMART" id="SM00862">
    <property type="entry name" value="Trans_reg_C"/>
    <property type="match status" value="1"/>
</dbReference>
<dbReference type="InterPro" id="IPR036388">
    <property type="entry name" value="WH-like_DNA-bd_sf"/>
</dbReference>
<dbReference type="Gene3D" id="6.10.250.690">
    <property type="match status" value="1"/>
</dbReference>
<evidence type="ECO:0000259" key="9">
    <source>
        <dbReference type="PROSITE" id="PS51755"/>
    </source>
</evidence>
<dbReference type="SUPFAM" id="SSF52172">
    <property type="entry name" value="CheY-like"/>
    <property type="match status" value="1"/>
</dbReference>
<sequence length="232" mass="25859">MAKESILVVEDEEDILELLRYNLVKEGYRVTGVGTGEEALKAVRSSVPDLMVLDLMLPGVDGLEVCRLLRQDPQTRTLPIIMVTAKGGEADIVAGLELGADDYVTKPFSPRVLLARVRAVLRRRKQKPPDEAATLKVHDLVIHPGRHEVLVKGQPVELTATEFRLLHLLARRPGWVFTRTQIVRGVHGDDYPVSDRSVDVQVVGLRKKLGEAGEYVETVRGVGYRFKEPAER</sequence>
<dbReference type="InterPro" id="IPR016032">
    <property type="entry name" value="Sig_transdc_resp-reg_C-effctor"/>
</dbReference>
<evidence type="ECO:0000256" key="2">
    <source>
        <dbReference type="ARBA" id="ARBA00023012"/>
    </source>
</evidence>
<dbReference type="PANTHER" id="PTHR48111">
    <property type="entry name" value="REGULATOR OF RPOS"/>
    <property type="match status" value="1"/>
</dbReference>
<dbReference type="PANTHER" id="PTHR48111:SF40">
    <property type="entry name" value="PHOSPHATE REGULON TRANSCRIPTIONAL REGULATORY PROTEIN PHOB"/>
    <property type="match status" value="1"/>
</dbReference>
<dbReference type="Pfam" id="PF00486">
    <property type="entry name" value="Trans_reg_C"/>
    <property type="match status" value="1"/>
</dbReference>
<keyword evidence="2" id="KW-0902">Two-component regulatory system</keyword>
<dbReference type="FunFam" id="3.40.50.2300:FF:000001">
    <property type="entry name" value="DNA-binding response regulator PhoB"/>
    <property type="match status" value="1"/>
</dbReference>
<dbReference type="PROSITE" id="PS51755">
    <property type="entry name" value="OMPR_PHOB"/>
    <property type="match status" value="1"/>
</dbReference>
<dbReference type="InterPro" id="IPR001789">
    <property type="entry name" value="Sig_transdc_resp-reg_receiver"/>
</dbReference>
<feature type="domain" description="Response regulatory" evidence="8">
    <location>
        <begin position="5"/>
        <end position="121"/>
    </location>
</feature>
<feature type="DNA-binding region" description="OmpR/PhoB-type" evidence="7">
    <location>
        <begin position="132"/>
        <end position="228"/>
    </location>
</feature>
<dbReference type="Gene3D" id="1.10.10.10">
    <property type="entry name" value="Winged helix-like DNA-binding domain superfamily/Winged helix DNA-binding domain"/>
    <property type="match status" value="1"/>
</dbReference>
<keyword evidence="5" id="KW-0804">Transcription</keyword>
<dbReference type="SMART" id="SM00448">
    <property type="entry name" value="REC"/>
    <property type="match status" value="1"/>
</dbReference>
<feature type="domain" description="OmpR/PhoB-type" evidence="9">
    <location>
        <begin position="132"/>
        <end position="228"/>
    </location>
</feature>